<feature type="domain" description="Molybdenum cofactor sulfurase middle" evidence="1">
    <location>
        <begin position="2"/>
        <end position="93"/>
    </location>
</feature>
<dbReference type="RefSeq" id="WP_243640870.1">
    <property type="nucleotide sequence ID" value="NZ_CP170642.1"/>
</dbReference>
<protein>
    <submittedName>
        <fullName evidence="2">MOSC domain-containing protein</fullName>
    </submittedName>
</protein>
<dbReference type="Pfam" id="PF03476">
    <property type="entry name" value="MOSC_N"/>
    <property type="match status" value="1"/>
</dbReference>
<dbReference type="Proteomes" id="UP000295496">
    <property type="component" value="Unassembled WGS sequence"/>
</dbReference>
<dbReference type="EMBL" id="SMGJ01000006">
    <property type="protein sequence ID" value="TCK68196.1"/>
    <property type="molecule type" value="Genomic_DNA"/>
</dbReference>
<evidence type="ECO:0000313" key="3">
    <source>
        <dbReference type="Proteomes" id="UP000295496"/>
    </source>
</evidence>
<reference evidence="2 3" key="1">
    <citation type="submission" date="2019-03" db="EMBL/GenBank/DDBJ databases">
        <title>Genomic Encyclopedia of Type Strains, Phase IV (KMG-IV): sequencing the most valuable type-strain genomes for metagenomic binning, comparative biology and taxonomic classification.</title>
        <authorList>
            <person name="Goeker M."/>
        </authorList>
    </citation>
    <scope>NUCLEOTIDE SEQUENCE [LARGE SCALE GENOMIC DNA]</scope>
    <source>
        <strain evidence="2 3">DSM 10053</strain>
    </source>
</reference>
<sequence length="98" mass="11547">MQVSQLFIYPIKSIQAHRIYETLVQPQGLNFDRQFMLTEPNGKFITARKDGELYHFSAYPIPQGLQIVHKDGSQLIVRYADFNQLQPNEVWARNFYPM</sequence>
<comment type="caution">
    <text evidence="2">The sequence shown here is derived from an EMBL/GenBank/DDBJ whole genome shotgun (WGS) entry which is preliminary data.</text>
</comment>
<evidence type="ECO:0000313" key="2">
    <source>
        <dbReference type="EMBL" id="TCK68196.1"/>
    </source>
</evidence>
<keyword evidence="3" id="KW-1185">Reference proteome</keyword>
<dbReference type="SUPFAM" id="SSF141673">
    <property type="entry name" value="MOSC N-terminal domain-like"/>
    <property type="match status" value="1"/>
</dbReference>
<evidence type="ECO:0000259" key="1">
    <source>
        <dbReference type="Pfam" id="PF03476"/>
    </source>
</evidence>
<proteinExistence type="predicted"/>
<accession>A0A4R1KSX8</accession>
<dbReference type="InterPro" id="IPR005303">
    <property type="entry name" value="MOCOS_middle"/>
</dbReference>
<dbReference type="AlphaFoldDB" id="A0A4R1KSX8"/>
<name>A0A4R1KSX8_9PAST</name>
<gene>
    <name evidence="2" type="ORF">EV692_1897</name>
</gene>
<organism evidence="2 3">
    <name type="scientific">Lonepinella koalarum</name>
    <dbReference type="NCBI Taxonomy" id="53417"/>
    <lineage>
        <taxon>Bacteria</taxon>
        <taxon>Pseudomonadati</taxon>
        <taxon>Pseudomonadota</taxon>
        <taxon>Gammaproteobacteria</taxon>
        <taxon>Pasteurellales</taxon>
        <taxon>Pasteurellaceae</taxon>
        <taxon>Lonepinella</taxon>
    </lineage>
</organism>